<dbReference type="InterPro" id="IPR029063">
    <property type="entry name" value="SAM-dependent_MTases_sf"/>
</dbReference>
<name>A0ABT1JDM2_ACTCY</name>
<accession>A0ABT1JDM2</accession>
<dbReference type="InterPro" id="IPR050362">
    <property type="entry name" value="Cation-dep_OMT"/>
</dbReference>
<proteinExistence type="predicted"/>
<dbReference type="PROSITE" id="PS51682">
    <property type="entry name" value="SAM_OMT_I"/>
    <property type="match status" value="1"/>
</dbReference>
<organism evidence="4 5">
    <name type="scientific">Actinoalloteichus caeruleus DSM 43889</name>
    <dbReference type="NCBI Taxonomy" id="1120930"/>
    <lineage>
        <taxon>Bacteria</taxon>
        <taxon>Bacillati</taxon>
        <taxon>Actinomycetota</taxon>
        <taxon>Actinomycetes</taxon>
        <taxon>Pseudonocardiales</taxon>
        <taxon>Pseudonocardiaceae</taxon>
        <taxon>Actinoalloteichus</taxon>
        <taxon>Actinoalloteichus cyanogriseus</taxon>
    </lineage>
</organism>
<sequence length="284" mass="31139">MMRTESAHEPWPPQPLLVAENPCPVAFRVGAVDSRGAASRRIPGIGCDNAWLPYYRLVANQLEFTAELSDYVRTVSLREDQVLRELREETAQYPAGRAMQVLAEEGQFLAMLVGLCEARTVLEIGTFTGYSTLCMARALPAGGRVVTCDISDKWPAIGAEFWRRAGVLDRIDPRVGDAADTLTALLAELGPDSVDLAFIDADKTNYLTYYERTLPLVRPGGLIVVDNTLLSGQVIDAAATSPEVQAIREFNAFLRDDDRVELSMLMMADGITLARRKSTGVSAR</sequence>
<comment type="caution">
    <text evidence="4">The sequence shown here is derived from an EMBL/GenBank/DDBJ whole genome shotgun (WGS) entry which is preliminary data.</text>
</comment>
<reference evidence="4 5" key="1">
    <citation type="submission" date="2013-07" db="EMBL/GenBank/DDBJ databases">
        <authorList>
            <consortium name="DOE Joint Genome Institute"/>
            <person name="Reeve W."/>
            <person name="Huntemann M."/>
            <person name="Han J."/>
            <person name="Chen A."/>
            <person name="Kyrpides N."/>
            <person name="Mavromatis K."/>
            <person name="Markowitz V."/>
            <person name="Palaniappan K."/>
            <person name="Ivanova N."/>
            <person name="Schaumberg A."/>
            <person name="Pati A."/>
            <person name="Liolios K."/>
            <person name="Nordberg H.P."/>
            <person name="Cantor M.N."/>
            <person name="Hua S.X."/>
            <person name="Woyke T."/>
        </authorList>
    </citation>
    <scope>NUCLEOTIDE SEQUENCE [LARGE SCALE GENOMIC DNA]</scope>
    <source>
        <strain evidence="4 5">DSM 43889</strain>
    </source>
</reference>
<dbReference type="InterPro" id="IPR002935">
    <property type="entry name" value="SAM_O-MeTrfase"/>
</dbReference>
<dbReference type="Pfam" id="PF01596">
    <property type="entry name" value="Methyltransf_3"/>
    <property type="match status" value="1"/>
</dbReference>
<dbReference type="SUPFAM" id="SSF53335">
    <property type="entry name" value="S-adenosyl-L-methionine-dependent methyltransferases"/>
    <property type="match status" value="1"/>
</dbReference>
<keyword evidence="1" id="KW-0489">Methyltransferase</keyword>
<keyword evidence="2" id="KW-0808">Transferase</keyword>
<evidence type="ECO:0000313" key="5">
    <source>
        <dbReference type="Proteomes" id="UP000791080"/>
    </source>
</evidence>
<dbReference type="EMBL" id="AUBJ02000001">
    <property type="protein sequence ID" value="MCP2330594.1"/>
    <property type="molecule type" value="Genomic_DNA"/>
</dbReference>
<dbReference type="CDD" id="cd02440">
    <property type="entry name" value="AdoMet_MTases"/>
    <property type="match status" value="1"/>
</dbReference>
<reference evidence="4 5" key="2">
    <citation type="submission" date="2022-06" db="EMBL/GenBank/DDBJ databases">
        <title>Genomic Encyclopedia of Type Strains, Phase I: the one thousand microbial genomes (KMG-I) project.</title>
        <authorList>
            <person name="Kyrpides N."/>
        </authorList>
    </citation>
    <scope>NUCLEOTIDE SEQUENCE [LARGE SCALE GENOMIC DNA]</scope>
    <source>
        <strain evidence="4 5">DSM 43889</strain>
    </source>
</reference>
<dbReference type="PANTHER" id="PTHR10509:SF14">
    <property type="entry name" value="CAFFEOYL-COA O-METHYLTRANSFERASE 3-RELATED"/>
    <property type="match status" value="1"/>
</dbReference>
<keyword evidence="3" id="KW-0949">S-adenosyl-L-methionine</keyword>
<dbReference type="Proteomes" id="UP000791080">
    <property type="component" value="Unassembled WGS sequence"/>
</dbReference>
<evidence type="ECO:0000313" key="4">
    <source>
        <dbReference type="EMBL" id="MCP2330594.1"/>
    </source>
</evidence>
<gene>
    <name evidence="4" type="ORF">G443_000864</name>
</gene>
<protein>
    <submittedName>
        <fullName evidence="4">O-methyltransferase</fullName>
    </submittedName>
</protein>
<dbReference type="PANTHER" id="PTHR10509">
    <property type="entry name" value="O-METHYLTRANSFERASE-RELATED"/>
    <property type="match status" value="1"/>
</dbReference>
<keyword evidence="5" id="KW-1185">Reference proteome</keyword>
<dbReference type="Gene3D" id="3.40.50.150">
    <property type="entry name" value="Vaccinia Virus protein VP39"/>
    <property type="match status" value="1"/>
</dbReference>
<evidence type="ECO:0000256" key="3">
    <source>
        <dbReference type="ARBA" id="ARBA00022691"/>
    </source>
</evidence>
<evidence type="ECO:0000256" key="1">
    <source>
        <dbReference type="ARBA" id="ARBA00022603"/>
    </source>
</evidence>
<evidence type="ECO:0000256" key="2">
    <source>
        <dbReference type="ARBA" id="ARBA00022679"/>
    </source>
</evidence>